<evidence type="ECO:0000313" key="1">
    <source>
        <dbReference type="EMBL" id="RDI45308.1"/>
    </source>
</evidence>
<accession>A0A370GNK5</accession>
<dbReference type="AlphaFoldDB" id="A0A370GNK5"/>
<evidence type="ECO:0000313" key="2">
    <source>
        <dbReference type="Proteomes" id="UP000255355"/>
    </source>
</evidence>
<sequence>MDSVTPSPDSARPPILARLHDAPSAQGLTIPFVTLCHRGGRMPVWGALDPADLQLVLSFSLCQVCGHPFGDRVVVLLRPADWLRGIGPEPGLHPECAHYATAACPVLAARVSHYRSRATAARLTRCDDPQCQCAVWKPPVTGSDEDKRAGQPIEAWYAVWIDRDHYRIARHPGDEDTPPMAGVLLRDVPLLAIRKVRDATPDPGARSGERTVLDVLAAVIALDRYATGKGASPL</sequence>
<dbReference type="Proteomes" id="UP000255355">
    <property type="component" value="Unassembled WGS sequence"/>
</dbReference>
<organism evidence="1 2">
    <name type="scientific">Nocardia mexicana</name>
    <dbReference type="NCBI Taxonomy" id="279262"/>
    <lineage>
        <taxon>Bacteria</taxon>
        <taxon>Bacillati</taxon>
        <taxon>Actinomycetota</taxon>
        <taxon>Actinomycetes</taxon>
        <taxon>Mycobacteriales</taxon>
        <taxon>Nocardiaceae</taxon>
        <taxon>Nocardia</taxon>
    </lineage>
</organism>
<protein>
    <submittedName>
        <fullName evidence="1">Uncharacterized protein</fullName>
    </submittedName>
</protein>
<dbReference type="OrthoDB" id="3211048at2"/>
<proteinExistence type="predicted"/>
<reference evidence="1 2" key="1">
    <citation type="submission" date="2018-07" db="EMBL/GenBank/DDBJ databases">
        <title>Genomic Encyclopedia of Type Strains, Phase IV (KMG-IV): sequencing the most valuable type-strain genomes for metagenomic binning, comparative biology and taxonomic classification.</title>
        <authorList>
            <person name="Goeker M."/>
        </authorList>
    </citation>
    <scope>NUCLEOTIDE SEQUENCE [LARGE SCALE GENOMIC DNA]</scope>
    <source>
        <strain evidence="1 2">DSM 44952</strain>
    </source>
</reference>
<dbReference type="STRING" id="1210089.GCA_001613165_03102"/>
<gene>
    <name evidence="1" type="ORF">DFR68_11378</name>
</gene>
<comment type="caution">
    <text evidence="1">The sequence shown here is derived from an EMBL/GenBank/DDBJ whole genome shotgun (WGS) entry which is preliminary data.</text>
</comment>
<name>A0A370GNK5_9NOCA</name>
<dbReference type="RefSeq" id="WP_068019947.1">
    <property type="nucleotide sequence ID" value="NZ_QQAZ01000013.1"/>
</dbReference>
<keyword evidence="2" id="KW-1185">Reference proteome</keyword>
<dbReference type="EMBL" id="QQAZ01000013">
    <property type="protein sequence ID" value="RDI45308.1"/>
    <property type="molecule type" value="Genomic_DNA"/>
</dbReference>